<dbReference type="PANTHER" id="PTHR36923:SF3">
    <property type="entry name" value="FERREDOXIN"/>
    <property type="match status" value="1"/>
</dbReference>
<comment type="cofactor">
    <cofactor evidence="1">
        <name>[3Fe-4S] cluster</name>
        <dbReference type="ChEBI" id="CHEBI:21137"/>
    </cofactor>
</comment>
<proteinExistence type="predicted"/>
<keyword evidence="7" id="KW-0003">3Fe-4S</keyword>
<evidence type="ECO:0000256" key="6">
    <source>
        <dbReference type="ARBA" id="ARBA00023014"/>
    </source>
</evidence>
<reference evidence="8 9" key="1">
    <citation type="submission" date="2018-02" db="EMBL/GenBank/DDBJ databases">
        <title>8 Nocardia nova and 1 Nocardia cyriacigeorgica strain used for evolution to TMP-SMX.</title>
        <authorList>
            <person name="Mehta H."/>
            <person name="Weng J."/>
            <person name="Shamoo Y."/>
        </authorList>
    </citation>
    <scope>NUCLEOTIDE SEQUENCE [LARGE SCALE GENOMIC DNA]</scope>
    <source>
        <strain evidence="8 9">MDA3139</strain>
    </source>
</reference>
<sequence length="62" mass="6631">MKLTIDTAKCSGHARCFAVSPDVFDIDDDGYALPIDREVSEPLDENIAAGIAACPERAISVH</sequence>
<evidence type="ECO:0000256" key="7">
    <source>
        <dbReference type="ARBA" id="ARBA00023291"/>
    </source>
</evidence>
<evidence type="ECO:0000313" key="8">
    <source>
        <dbReference type="EMBL" id="PPJ38559.1"/>
    </source>
</evidence>
<dbReference type="Pfam" id="PF13459">
    <property type="entry name" value="Fer4_15"/>
    <property type="match status" value="1"/>
</dbReference>
<evidence type="ECO:0000313" key="9">
    <source>
        <dbReference type="Proteomes" id="UP000239874"/>
    </source>
</evidence>
<accession>A0A2S6ATP2</accession>
<keyword evidence="6" id="KW-0411">Iron-sulfur</keyword>
<organism evidence="8 9">
    <name type="scientific">Nocardia nova</name>
    <dbReference type="NCBI Taxonomy" id="37330"/>
    <lineage>
        <taxon>Bacteria</taxon>
        <taxon>Bacillati</taxon>
        <taxon>Actinomycetota</taxon>
        <taxon>Actinomycetes</taxon>
        <taxon>Mycobacteriales</taxon>
        <taxon>Nocardiaceae</taxon>
        <taxon>Nocardia</taxon>
    </lineage>
</organism>
<dbReference type="GO" id="GO:0051538">
    <property type="term" value="F:3 iron, 4 sulfur cluster binding"/>
    <property type="evidence" value="ECO:0007669"/>
    <property type="project" value="UniProtKB-KW"/>
</dbReference>
<gene>
    <name evidence="8" type="ORF">C5E45_10025</name>
</gene>
<dbReference type="OrthoDB" id="3215519at2"/>
<dbReference type="SUPFAM" id="SSF54862">
    <property type="entry name" value="4Fe-4S ferredoxins"/>
    <property type="match status" value="1"/>
</dbReference>
<keyword evidence="4" id="KW-0249">Electron transport</keyword>
<evidence type="ECO:0000256" key="1">
    <source>
        <dbReference type="ARBA" id="ARBA00001927"/>
    </source>
</evidence>
<evidence type="ECO:0000256" key="2">
    <source>
        <dbReference type="ARBA" id="ARBA00022448"/>
    </source>
</evidence>
<dbReference type="GO" id="GO:0046872">
    <property type="term" value="F:metal ion binding"/>
    <property type="evidence" value="ECO:0007669"/>
    <property type="project" value="UniProtKB-KW"/>
</dbReference>
<evidence type="ECO:0000256" key="5">
    <source>
        <dbReference type="ARBA" id="ARBA00023004"/>
    </source>
</evidence>
<dbReference type="EMBL" id="PSZC01000005">
    <property type="protein sequence ID" value="PPJ38559.1"/>
    <property type="molecule type" value="Genomic_DNA"/>
</dbReference>
<keyword evidence="2" id="KW-0813">Transport</keyword>
<keyword evidence="3" id="KW-0479">Metal-binding</keyword>
<dbReference type="InterPro" id="IPR051269">
    <property type="entry name" value="Fe-S_cluster_ET"/>
</dbReference>
<dbReference type="AlphaFoldDB" id="A0A2S6ATP2"/>
<keyword evidence="5" id="KW-0408">Iron</keyword>
<evidence type="ECO:0000256" key="3">
    <source>
        <dbReference type="ARBA" id="ARBA00022723"/>
    </source>
</evidence>
<dbReference type="Gene3D" id="3.30.70.20">
    <property type="match status" value="1"/>
</dbReference>
<dbReference type="RefSeq" id="WP_104377933.1">
    <property type="nucleotide sequence ID" value="NZ_PSZC01000005.1"/>
</dbReference>
<evidence type="ECO:0000256" key="4">
    <source>
        <dbReference type="ARBA" id="ARBA00022982"/>
    </source>
</evidence>
<comment type="caution">
    <text evidence="8">The sequence shown here is derived from an EMBL/GenBank/DDBJ whole genome shotgun (WGS) entry which is preliminary data.</text>
</comment>
<protein>
    <submittedName>
        <fullName evidence="8">Ferredoxin</fullName>
    </submittedName>
</protein>
<name>A0A2S6ATP2_9NOCA</name>
<dbReference type="Proteomes" id="UP000239874">
    <property type="component" value="Unassembled WGS sequence"/>
</dbReference>
<dbReference type="PANTHER" id="PTHR36923">
    <property type="entry name" value="FERREDOXIN"/>
    <property type="match status" value="1"/>
</dbReference>